<dbReference type="Proteomes" id="UP001189429">
    <property type="component" value="Unassembled WGS sequence"/>
</dbReference>
<feature type="region of interest" description="Disordered" evidence="1">
    <location>
        <begin position="26"/>
        <end position="92"/>
    </location>
</feature>
<keyword evidence="3" id="KW-1185">Reference proteome</keyword>
<name>A0ABN9QLQ7_9DINO</name>
<comment type="caution">
    <text evidence="2">The sequence shown here is derived from an EMBL/GenBank/DDBJ whole genome shotgun (WGS) entry which is preliminary data.</text>
</comment>
<evidence type="ECO:0000313" key="2">
    <source>
        <dbReference type="EMBL" id="CAK0805893.1"/>
    </source>
</evidence>
<accession>A0ABN9QLQ7</accession>
<sequence>MLCCPRRCNAGRVARPGTRAVLRSGVRAGRGPRTGRCRCPRTAPGELEATGRPGPPPRANLLERSGVSERPQEGGKKNGSRLRRDRHGGRALAGAQARLATGGRRIREHHCCTIGWGAAHTCGQVRQVVLGAASLCLLPCTPARNRTPGRIEEGGGE</sequence>
<organism evidence="2 3">
    <name type="scientific">Prorocentrum cordatum</name>
    <dbReference type="NCBI Taxonomy" id="2364126"/>
    <lineage>
        <taxon>Eukaryota</taxon>
        <taxon>Sar</taxon>
        <taxon>Alveolata</taxon>
        <taxon>Dinophyceae</taxon>
        <taxon>Prorocentrales</taxon>
        <taxon>Prorocentraceae</taxon>
        <taxon>Prorocentrum</taxon>
    </lineage>
</organism>
<feature type="compositionally biased region" description="Basic residues" evidence="1">
    <location>
        <begin position="78"/>
        <end position="89"/>
    </location>
</feature>
<dbReference type="EMBL" id="CAUYUJ010003581">
    <property type="protein sequence ID" value="CAK0805893.1"/>
    <property type="molecule type" value="Genomic_DNA"/>
</dbReference>
<reference evidence="2" key="1">
    <citation type="submission" date="2023-10" db="EMBL/GenBank/DDBJ databases">
        <authorList>
            <person name="Chen Y."/>
            <person name="Shah S."/>
            <person name="Dougan E. K."/>
            <person name="Thang M."/>
            <person name="Chan C."/>
        </authorList>
    </citation>
    <scope>NUCLEOTIDE SEQUENCE [LARGE SCALE GENOMIC DNA]</scope>
</reference>
<protein>
    <submittedName>
        <fullName evidence="2">Uncharacterized protein</fullName>
    </submittedName>
</protein>
<gene>
    <name evidence="2" type="ORF">PCOR1329_LOCUS12304</name>
</gene>
<proteinExistence type="predicted"/>
<evidence type="ECO:0000256" key="1">
    <source>
        <dbReference type="SAM" id="MobiDB-lite"/>
    </source>
</evidence>
<evidence type="ECO:0000313" key="3">
    <source>
        <dbReference type="Proteomes" id="UP001189429"/>
    </source>
</evidence>
<feature type="compositionally biased region" description="Basic and acidic residues" evidence="1">
    <location>
        <begin position="66"/>
        <end position="76"/>
    </location>
</feature>